<dbReference type="InterPro" id="IPR042184">
    <property type="entry name" value="YqeY/Aim41_N"/>
</dbReference>
<evidence type="ECO:0000313" key="1">
    <source>
        <dbReference type="EMBL" id="OHA18515.1"/>
    </source>
</evidence>
<dbReference type="GO" id="GO:0016884">
    <property type="term" value="F:carbon-nitrogen ligase activity, with glutamine as amido-N-donor"/>
    <property type="evidence" value="ECO:0007669"/>
    <property type="project" value="InterPro"/>
</dbReference>
<dbReference type="STRING" id="1802301.A2664_02660"/>
<dbReference type="InterPro" id="IPR003789">
    <property type="entry name" value="Asn/Gln_tRNA_amidoTrase-B-like"/>
</dbReference>
<dbReference type="AlphaFoldDB" id="A0A1G2M3P6"/>
<proteinExistence type="predicted"/>
<dbReference type="PANTHER" id="PTHR28055">
    <property type="entry name" value="ALTERED INHERITANCE OF MITOCHONDRIA PROTEIN 41, MITOCHONDRIAL"/>
    <property type="match status" value="1"/>
</dbReference>
<name>A0A1G2M3P6_9BACT</name>
<dbReference type="InterPro" id="IPR019004">
    <property type="entry name" value="YqeY/Aim41"/>
</dbReference>
<dbReference type="EMBL" id="MHRF01000004">
    <property type="protein sequence ID" value="OHA18515.1"/>
    <property type="molecule type" value="Genomic_DNA"/>
</dbReference>
<dbReference type="PANTHER" id="PTHR28055:SF1">
    <property type="entry name" value="ALTERED INHERITANCE OF MITOCHONDRIA PROTEIN 41, MITOCHONDRIAL"/>
    <property type="match status" value="1"/>
</dbReference>
<dbReference type="Pfam" id="PF09424">
    <property type="entry name" value="YqeY"/>
    <property type="match status" value="1"/>
</dbReference>
<dbReference type="Gene3D" id="1.10.1510.10">
    <property type="entry name" value="Uncharacterised protein YqeY/AIM41 PF09424, N-terminal domain"/>
    <property type="match status" value="1"/>
</dbReference>
<organism evidence="1 2">
    <name type="scientific">Candidatus Taylorbacteria bacterium RIFCSPHIGHO2_01_FULL_46_22b</name>
    <dbReference type="NCBI Taxonomy" id="1802301"/>
    <lineage>
        <taxon>Bacteria</taxon>
        <taxon>Candidatus Tayloriibacteriota</taxon>
    </lineage>
</organism>
<dbReference type="SUPFAM" id="SSF89095">
    <property type="entry name" value="GatB/YqeY motif"/>
    <property type="match status" value="1"/>
</dbReference>
<protein>
    <recommendedName>
        <fullName evidence="3">Glutamyl-tRNA amidotransferase</fullName>
    </recommendedName>
</protein>
<dbReference type="InterPro" id="IPR023168">
    <property type="entry name" value="GatB_Yqey_C_2"/>
</dbReference>
<accession>A0A1G2M3P6</accession>
<gene>
    <name evidence="1" type="ORF">A2664_02660</name>
</gene>
<evidence type="ECO:0008006" key="3">
    <source>
        <dbReference type="Google" id="ProtNLM"/>
    </source>
</evidence>
<reference evidence="1 2" key="1">
    <citation type="journal article" date="2016" name="Nat. Commun.">
        <title>Thousands of microbial genomes shed light on interconnected biogeochemical processes in an aquifer system.</title>
        <authorList>
            <person name="Anantharaman K."/>
            <person name="Brown C.T."/>
            <person name="Hug L.A."/>
            <person name="Sharon I."/>
            <person name="Castelle C.J."/>
            <person name="Probst A.J."/>
            <person name="Thomas B.C."/>
            <person name="Singh A."/>
            <person name="Wilkins M.J."/>
            <person name="Karaoz U."/>
            <person name="Brodie E.L."/>
            <person name="Williams K.H."/>
            <person name="Hubbard S.S."/>
            <person name="Banfield J.F."/>
        </authorList>
    </citation>
    <scope>NUCLEOTIDE SEQUENCE [LARGE SCALE GENOMIC DNA]</scope>
</reference>
<dbReference type="Gene3D" id="1.10.10.410">
    <property type="match status" value="1"/>
</dbReference>
<dbReference type="Proteomes" id="UP000178873">
    <property type="component" value="Unassembled WGS sequence"/>
</dbReference>
<sequence>MSIHSDMQGKIKEAMKAKDAVRLSVVRGLVAAFMNELVAKKRKPTELLTDDEALAVIQRSVKQRKDSIEQFSKGGRQDLVEGETAELKVLQEFMPAQMSRDEIKKMVIAKKSELGISDKKDVGKLMSAVMKELKGKADGGDVKAEVESLFS</sequence>
<evidence type="ECO:0000313" key="2">
    <source>
        <dbReference type="Proteomes" id="UP000178873"/>
    </source>
</evidence>
<comment type="caution">
    <text evidence="1">The sequence shown here is derived from an EMBL/GenBank/DDBJ whole genome shotgun (WGS) entry which is preliminary data.</text>
</comment>